<evidence type="ECO:0000259" key="2">
    <source>
        <dbReference type="Pfam" id="PF00586"/>
    </source>
</evidence>
<evidence type="ECO:0000256" key="1">
    <source>
        <dbReference type="ARBA" id="ARBA00006243"/>
    </source>
</evidence>
<dbReference type="AlphaFoldDB" id="L0AC17"/>
<feature type="domain" description="PurM-like C-terminal" evidence="3">
    <location>
        <begin position="154"/>
        <end position="306"/>
    </location>
</feature>
<dbReference type="GO" id="GO:0051604">
    <property type="term" value="P:protein maturation"/>
    <property type="evidence" value="ECO:0007669"/>
    <property type="project" value="TreeGrafter"/>
</dbReference>
<dbReference type="KEGG" id="clg:Calag_1258"/>
<dbReference type="InParanoid" id="L0AC17"/>
<organism evidence="4 5">
    <name type="scientific">Caldisphaera lagunensis (strain DSM 15908 / JCM 11604 / ANMR 0165 / IC-154)</name>
    <dbReference type="NCBI Taxonomy" id="1056495"/>
    <lineage>
        <taxon>Archaea</taxon>
        <taxon>Thermoproteota</taxon>
        <taxon>Thermoprotei</taxon>
        <taxon>Acidilobales</taxon>
        <taxon>Caldisphaeraceae</taxon>
        <taxon>Caldisphaera</taxon>
    </lineage>
</organism>
<dbReference type="EMBL" id="CP003378">
    <property type="protein sequence ID" value="AFZ70974.1"/>
    <property type="molecule type" value="Genomic_DNA"/>
</dbReference>
<dbReference type="OrthoDB" id="31494at2157"/>
<gene>
    <name evidence="4" type="ordered locus">Calag_1258</name>
</gene>
<proteinExistence type="inferred from homology"/>
<dbReference type="Pfam" id="PF00586">
    <property type="entry name" value="AIRS"/>
    <property type="match status" value="1"/>
</dbReference>
<dbReference type="InterPro" id="IPR010918">
    <property type="entry name" value="PurM-like_C_dom"/>
</dbReference>
<dbReference type="InterPro" id="IPR036921">
    <property type="entry name" value="PurM-like_N_sf"/>
</dbReference>
<dbReference type="Gene3D" id="3.30.1330.10">
    <property type="entry name" value="PurM-like, N-terminal domain"/>
    <property type="match status" value="1"/>
</dbReference>
<dbReference type="HOGENOM" id="CLU_041631_0_0_2"/>
<dbReference type="GeneID" id="14212518"/>
<dbReference type="eggNOG" id="arCOG00636">
    <property type="taxonomic scope" value="Archaea"/>
</dbReference>
<sequence length="341" mass="37327">MSKWIGKLPSEILKEIVLDNANSFKKASTIIGSEIGEDAALIDLGSCILAIHSDPITEARYYAGSLAVDIVTNDLAVTGVRPRWLILDILMPEKSLYSSLNSIMESAVKEAKNLNVEIVGGHTESTPGLVSPIIIGTAIGCSCRDCYVPTRNAKEGDLIFQIKPAGLEGSSIIATDFREKAIKAGVPLNIIESAADFVKRISIMKEALELSDRKLVNSMHDPTEGGLLGGIYEIAYSSNHDIEIYEEKVFVEEETKIISEKMNIDYLKLISSGSILASIPINKRDEAENVLKNLNVKYSIIGRVLNPSDNPKVFVKKGDKINIINSPPQDEISRLWAEKNE</sequence>
<protein>
    <submittedName>
        <fullName evidence="4">Hydrogenase maturation factor</fullName>
    </submittedName>
</protein>
<dbReference type="Gene3D" id="3.90.650.10">
    <property type="entry name" value="PurM-like C-terminal domain"/>
    <property type="match status" value="1"/>
</dbReference>
<feature type="domain" description="PurM-like N-terminal" evidence="2">
    <location>
        <begin position="36"/>
        <end position="140"/>
    </location>
</feature>
<comment type="similarity">
    <text evidence="1">Belongs to the HypE family.</text>
</comment>
<dbReference type="CDD" id="cd06061">
    <property type="entry name" value="PurM-like1"/>
    <property type="match status" value="1"/>
</dbReference>
<dbReference type="Pfam" id="PF02769">
    <property type="entry name" value="AIRS_C"/>
    <property type="match status" value="1"/>
</dbReference>
<dbReference type="STRING" id="1056495.Calag_1258"/>
<keyword evidence="5" id="KW-1185">Reference proteome</keyword>
<dbReference type="Proteomes" id="UP000010469">
    <property type="component" value="Chromosome"/>
</dbReference>
<name>L0AC17_CALLD</name>
<evidence type="ECO:0000259" key="3">
    <source>
        <dbReference type="Pfam" id="PF02769"/>
    </source>
</evidence>
<dbReference type="PANTHER" id="PTHR30303">
    <property type="entry name" value="HYDROGENASE ISOENZYMES FORMATION PROTEIN HYPE"/>
    <property type="match status" value="1"/>
</dbReference>
<dbReference type="InterPro" id="IPR036676">
    <property type="entry name" value="PurM-like_C_sf"/>
</dbReference>
<reference evidence="5" key="1">
    <citation type="submission" date="2012-03" db="EMBL/GenBank/DDBJ databases">
        <title>Complete genome of Caldisphaera lagunensis DSM 15908.</title>
        <authorList>
            <person name="Lucas S."/>
            <person name="Copeland A."/>
            <person name="Lapidus A."/>
            <person name="Glavina del Rio T."/>
            <person name="Dalin E."/>
            <person name="Tice H."/>
            <person name="Bruce D."/>
            <person name="Goodwin L."/>
            <person name="Pitluck S."/>
            <person name="Peters L."/>
            <person name="Mikhailova N."/>
            <person name="Teshima H."/>
            <person name="Kyrpides N."/>
            <person name="Mavromatis K."/>
            <person name="Ivanova N."/>
            <person name="Brettin T."/>
            <person name="Detter J.C."/>
            <person name="Han C."/>
            <person name="Larimer F."/>
            <person name="Land M."/>
            <person name="Hauser L."/>
            <person name="Markowitz V."/>
            <person name="Cheng J.-F."/>
            <person name="Hugenholtz P."/>
            <person name="Woyke T."/>
            <person name="Wu D."/>
            <person name="Spring S."/>
            <person name="Schroeder M."/>
            <person name="Brambilla E."/>
            <person name="Klenk H.-P."/>
            <person name="Eisen J.A."/>
        </authorList>
    </citation>
    <scope>NUCLEOTIDE SEQUENCE [LARGE SCALE GENOMIC DNA]</scope>
    <source>
        <strain evidence="5">DSM 15908 / JCM 11604 / IC-154</strain>
    </source>
</reference>
<dbReference type="InterPro" id="IPR011854">
    <property type="entry name" value="HypE"/>
</dbReference>
<dbReference type="SUPFAM" id="SSF56042">
    <property type="entry name" value="PurM C-terminal domain-like"/>
    <property type="match status" value="1"/>
</dbReference>
<dbReference type="RefSeq" id="WP_015232871.1">
    <property type="nucleotide sequence ID" value="NC_019791.1"/>
</dbReference>
<dbReference type="SUPFAM" id="SSF55326">
    <property type="entry name" value="PurM N-terminal domain-like"/>
    <property type="match status" value="1"/>
</dbReference>
<evidence type="ECO:0000313" key="5">
    <source>
        <dbReference type="Proteomes" id="UP000010469"/>
    </source>
</evidence>
<dbReference type="PIRSF" id="PIRSF005644">
    <property type="entry name" value="Hdrgns_mtr_HypE"/>
    <property type="match status" value="1"/>
</dbReference>
<accession>L0AC17</accession>
<dbReference type="InterPro" id="IPR016188">
    <property type="entry name" value="PurM-like_N"/>
</dbReference>
<dbReference type="PANTHER" id="PTHR30303:SF4">
    <property type="entry name" value="HYDROGENASE EXPRESSION_FORMATION PROTEIN HYPE"/>
    <property type="match status" value="1"/>
</dbReference>
<evidence type="ECO:0000313" key="4">
    <source>
        <dbReference type="EMBL" id="AFZ70974.1"/>
    </source>
</evidence>